<comment type="caution">
    <text evidence="2">The sequence shown here is derived from an EMBL/GenBank/DDBJ whole genome shotgun (WGS) entry which is preliminary data.</text>
</comment>
<feature type="transmembrane region" description="Helical" evidence="1">
    <location>
        <begin position="80"/>
        <end position="103"/>
    </location>
</feature>
<proteinExistence type="predicted"/>
<sequence>MNPYLLARALHIAGAGFFFLSMGVEWMALRSLRRASTDAALDSGVSDFRLARKLDGLGALFSLAGGLYLATTVWQWHGGWLHTGVTLFFIVWGITGMVSGRGVRRLAAATGDQRAAMQRSPRLFIALASRFGLLLATLAIMVLKPGPALQGALVLVSQVGAAVTWLSARRSGSSTASSP</sequence>
<keyword evidence="1" id="KW-1133">Transmembrane helix</keyword>
<keyword evidence="1" id="KW-0472">Membrane</keyword>
<dbReference type="AlphaFoldDB" id="A0A2W5V3Z7"/>
<feature type="transmembrane region" description="Helical" evidence="1">
    <location>
        <begin position="6"/>
        <end position="24"/>
    </location>
</feature>
<evidence type="ECO:0008006" key="4">
    <source>
        <dbReference type="Google" id="ProtNLM"/>
    </source>
</evidence>
<feature type="transmembrane region" description="Helical" evidence="1">
    <location>
        <begin position="56"/>
        <end position="74"/>
    </location>
</feature>
<dbReference type="Proteomes" id="UP000249061">
    <property type="component" value="Unassembled WGS sequence"/>
</dbReference>
<keyword evidence="1" id="KW-0812">Transmembrane</keyword>
<accession>A0A2W5V3Z7</accession>
<evidence type="ECO:0000313" key="2">
    <source>
        <dbReference type="EMBL" id="PZR10444.1"/>
    </source>
</evidence>
<reference evidence="2 3" key="1">
    <citation type="submission" date="2017-08" db="EMBL/GenBank/DDBJ databases">
        <title>Infants hospitalized years apart are colonized by the same room-sourced microbial strains.</title>
        <authorList>
            <person name="Brooks B."/>
            <person name="Olm M.R."/>
            <person name="Firek B.A."/>
            <person name="Baker R."/>
            <person name="Thomas B.C."/>
            <person name="Morowitz M.J."/>
            <person name="Banfield J.F."/>
        </authorList>
    </citation>
    <scope>NUCLEOTIDE SEQUENCE [LARGE SCALE GENOMIC DNA]</scope>
    <source>
        <strain evidence="2">S2_003_000_R2_14</strain>
    </source>
</reference>
<protein>
    <recommendedName>
        <fullName evidence="4">DUF2269 family protein</fullName>
    </recommendedName>
</protein>
<evidence type="ECO:0000313" key="3">
    <source>
        <dbReference type="Proteomes" id="UP000249061"/>
    </source>
</evidence>
<gene>
    <name evidence="2" type="ORF">DI536_19550</name>
</gene>
<feature type="transmembrane region" description="Helical" evidence="1">
    <location>
        <begin position="149"/>
        <end position="168"/>
    </location>
</feature>
<evidence type="ECO:0000256" key="1">
    <source>
        <dbReference type="SAM" id="Phobius"/>
    </source>
</evidence>
<name>A0A2W5V3Z7_9BACT</name>
<dbReference type="EMBL" id="QFQP01000017">
    <property type="protein sequence ID" value="PZR10444.1"/>
    <property type="molecule type" value="Genomic_DNA"/>
</dbReference>
<organism evidence="2 3">
    <name type="scientific">Archangium gephyra</name>
    <dbReference type="NCBI Taxonomy" id="48"/>
    <lineage>
        <taxon>Bacteria</taxon>
        <taxon>Pseudomonadati</taxon>
        <taxon>Myxococcota</taxon>
        <taxon>Myxococcia</taxon>
        <taxon>Myxococcales</taxon>
        <taxon>Cystobacterineae</taxon>
        <taxon>Archangiaceae</taxon>
        <taxon>Archangium</taxon>
    </lineage>
</organism>
<feature type="transmembrane region" description="Helical" evidence="1">
    <location>
        <begin position="123"/>
        <end position="143"/>
    </location>
</feature>